<dbReference type="Proteomes" id="UP000221165">
    <property type="component" value="Unassembled WGS sequence"/>
</dbReference>
<protein>
    <submittedName>
        <fullName evidence="2">Uncharacterized protein</fullName>
    </submittedName>
</protein>
<feature type="non-terminal residue" evidence="2">
    <location>
        <position position="1"/>
    </location>
</feature>
<proteinExistence type="predicted"/>
<organism evidence="2 3">
    <name type="scientific">Cystoisospora suis</name>
    <dbReference type="NCBI Taxonomy" id="483139"/>
    <lineage>
        <taxon>Eukaryota</taxon>
        <taxon>Sar</taxon>
        <taxon>Alveolata</taxon>
        <taxon>Apicomplexa</taxon>
        <taxon>Conoidasida</taxon>
        <taxon>Coccidia</taxon>
        <taxon>Eucoccidiorida</taxon>
        <taxon>Eimeriorina</taxon>
        <taxon>Sarcocystidae</taxon>
        <taxon>Cystoisospora</taxon>
    </lineage>
</organism>
<gene>
    <name evidence="2" type="ORF">CSUI_006020</name>
</gene>
<evidence type="ECO:0000313" key="3">
    <source>
        <dbReference type="Proteomes" id="UP000221165"/>
    </source>
</evidence>
<dbReference type="VEuPathDB" id="ToxoDB:CSUI_006020"/>
<accession>A0A2C6K2V8</accession>
<dbReference type="OrthoDB" id="332999at2759"/>
<dbReference type="GeneID" id="94429396"/>
<keyword evidence="3" id="KW-1185">Reference proteome</keyword>
<evidence type="ECO:0000313" key="2">
    <source>
        <dbReference type="EMBL" id="PHJ20151.1"/>
    </source>
</evidence>
<dbReference type="RefSeq" id="XP_067921842.1">
    <property type="nucleotide sequence ID" value="XM_068066185.1"/>
</dbReference>
<dbReference type="EMBL" id="MIGC01003006">
    <property type="protein sequence ID" value="PHJ20151.1"/>
    <property type="molecule type" value="Genomic_DNA"/>
</dbReference>
<sequence>PNTSATAERPDCLQPRSGGRALHEAEGGAEGRKDLDEEVDDTAWAPLSPCTRSLEEATEGSPCAEEPTVRRSLYQHRLSQDVAHEQREVIHDEMPQFFSRHLSTCFRSRAQWTKKNGDYEQAKKARLDELSC</sequence>
<feature type="compositionally biased region" description="Basic and acidic residues" evidence="1">
    <location>
        <begin position="21"/>
        <end position="35"/>
    </location>
</feature>
<comment type="caution">
    <text evidence="2">The sequence shown here is derived from an EMBL/GenBank/DDBJ whole genome shotgun (WGS) entry which is preliminary data.</text>
</comment>
<feature type="region of interest" description="Disordered" evidence="1">
    <location>
        <begin position="1"/>
        <end position="39"/>
    </location>
</feature>
<name>A0A2C6K2V8_9APIC</name>
<evidence type="ECO:0000256" key="1">
    <source>
        <dbReference type="SAM" id="MobiDB-lite"/>
    </source>
</evidence>
<reference evidence="2 3" key="1">
    <citation type="journal article" date="2017" name="Int. J. Parasitol.">
        <title>The genome of the protozoan parasite Cystoisospora suis and a reverse vaccinology approach to identify vaccine candidates.</title>
        <authorList>
            <person name="Palmieri N."/>
            <person name="Shrestha A."/>
            <person name="Ruttkowski B."/>
            <person name="Beck T."/>
            <person name="Vogl C."/>
            <person name="Tomley F."/>
            <person name="Blake D.P."/>
            <person name="Joachim A."/>
        </authorList>
    </citation>
    <scope>NUCLEOTIDE SEQUENCE [LARGE SCALE GENOMIC DNA]</scope>
    <source>
        <strain evidence="2 3">Wien I</strain>
    </source>
</reference>
<dbReference type="AlphaFoldDB" id="A0A2C6K2V8"/>